<dbReference type="InterPro" id="IPR044946">
    <property type="entry name" value="Restrct_endonuc_typeI_TRD_sf"/>
</dbReference>
<comment type="similarity">
    <text evidence="1">Belongs to the type-I restriction system S methylase family.</text>
</comment>
<name>A0ABT6R586_9BACL</name>
<dbReference type="GO" id="GO:0016787">
    <property type="term" value="F:hydrolase activity"/>
    <property type="evidence" value="ECO:0007669"/>
    <property type="project" value="UniProtKB-KW"/>
</dbReference>
<keyword evidence="3" id="KW-0238">DNA-binding</keyword>
<sequence>MEFKKYLLSDLYHVSSGLSKKREEFGFGYDFLTFKEVFHNIFLPDRLTELANTTDKERESCSIKKGDVFLTRTSEKLDELGLSSVALKDYQNATFNGFTKRLRPKKLCTEILLPKYAAFYYRSQNFRNQITSFASMTTRASLNNEMISKLTIEIPPIIYQEKFIYIIDNLLKKEKNNFLIVSTLEEISQILFKRWFIDFEFPNEEGHPYRSSGGEMIKSNLGEIPSRFTISKANDIFDINIGKTPSRKDKEMFSKNMGVVWASIADLKNQKPFIFDSKEYLISEAITKYNVKIVPKQSVLLSFKLTVGRVAITAQEMATNEAIAHFNQNNNSPGAEYTYLYLKNFNYESLGNTSSIATAVNSKIIKDMLILVPNNEVLIKFYKMIKLLFEQIKNLQTEIITLQKNRDTLLPKLLSGEIEISEELMV</sequence>
<feature type="domain" description="Type I restriction modification DNA specificity" evidence="4">
    <location>
        <begin position="3"/>
        <end position="172"/>
    </location>
</feature>
<dbReference type="EC" id="3.1.21.-" evidence="5"/>
<reference evidence="5 6" key="1">
    <citation type="submission" date="2023-04" db="EMBL/GenBank/DDBJ databases">
        <title>Antarctic isolates genomes.</title>
        <authorList>
            <person name="Dimov S.G."/>
        </authorList>
    </citation>
    <scope>NUCLEOTIDE SEQUENCE [LARGE SCALE GENOMIC DNA]</scope>
    <source>
        <strain evidence="5 6">AL19</strain>
    </source>
</reference>
<evidence type="ECO:0000259" key="4">
    <source>
        <dbReference type="Pfam" id="PF01420"/>
    </source>
</evidence>
<dbReference type="PANTHER" id="PTHR30408:SF13">
    <property type="entry name" value="TYPE I RESTRICTION ENZYME HINDI SPECIFICITY SUBUNIT"/>
    <property type="match status" value="1"/>
</dbReference>
<accession>A0ABT6R586</accession>
<dbReference type="GO" id="GO:0004519">
    <property type="term" value="F:endonuclease activity"/>
    <property type="evidence" value="ECO:0007669"/>
    <property type="project" value="UniProtKB-KW"/>
</dbReference>
<evidence type="ECO:0000256" key="2">
    <source>
        <dbReference type="ARBA" id="ARBA00022747"/>
    </source>
</evidence>
<dbReference type="InterPro" id="IPR052021">
    <property type="entry name" value="Type-I_RS_S_subunit"/>
</dbReference>
<keyword evidence="5" id="KW-0255">Endonuclease</keyword>
<keyword evidence="5" id="KW-0378">Hydrolase</keyword>
<dbReference type="Proteomes" id="UP001243286">
    <property type="component" value="Unassembled WGS sequence"/>
</dbReference>
<dbReference type="RefSeq" id="WP_282357076.1">
    <property type="nucleotide sequence ID" value="NZ_JASBQV010000029.1"/>
</dbReference>
<dbReference type="Pfam" id="PF01420">
    <property type="entry name" value="Methylase_S"/>
    <property type="match status" value="2"/>
</dbReference>
<dbReference type="InterPro" id="IPR000055">
    <property type="entry name" value="Restrct_endonuc_typeI_TRD"/>
</dbReference>
<dbReference type="PANTHER" id="PTHR30408">
    <property type="entry name" value="TYPE-1 RESTRICTION ENZYME ECOKI SPECIFICITY PROTEIN"/>
    <property type="match status" value="1"/>
</dbReference>
<dbReference type="EMBL" id="JASBQV010000029">
    <property type="protein sequence ID" value="MDI3236123.1"/>
    <property type="molecule type" value="Genomic_DNA"/>
</dbReference>
<keyword evidence="5" id="KW-0540">Nuclease</keyword>
<comment type="caution">
    <text evidence="5">The sequence shown here is derived from an EMBL/GenBank/DDBJ whole genome shotgun (WGS) entry which is preliminary data.</text>
</comment>
<feature type="domain" description="Type I restriction modification DNA specificity" evidence="4">
    <location>
        <begin position="226"/>
        <end position="385"/>
    </location>
</feature>
<dbReference type="CDD" id="cd17244">
    <property type="entry name" value="RMtype1_S_Apa101655I-TRD2-CR2_like"/>
    <property type="match status" value="1"/>
</dbReference>
<protein>
    <submittedName>
        <fullName evidence="5">Restriction endonuclease subunit S</fullName>
        <ecNumber evidence="5">3.1.21.-</ecNumber>
    </submittedName>
</protein>
<dbReference type="Gene3D" id="3.90.220.20">
    <property type="entry name" value="DNA methylase specificity domains"/>
    <property type="match status" value="2"/>
</dbReference>
<evidence type="ECO:0000256" key="1">
    <source>
        <dbReference type="ARBA" id="ARBA00010923"/>
    </source>
</evidence>
<organism evidence="5 6">
    <name type="scientific">Exiguobacterium antarcticum</name>
    <dbReference type="NCBI Taxonomy" id="132920"/>
    <lineage>
        <taxon>Bacteria</taxon>
        <taxon>Bacillati</taxon>
        <taxon>Bacillota</taxon>
        <taxon>Bacilli</taxon>
        <taxon>Bacillales</taxon>
        <taxon>Bacillales Family XII. Incertae Sedis</taxon>
        <taxon>Exiguobacterium</taxon>
    </lineage>
</organism>
<evidence type="ECO:0000256" key="3">
    <source>
        <dbReference type="ARBA" id="ARBA00023125"/>
    </source>
</evidence>
<dbReference type="SUPFAM" id="SSF116734">
    <property type="entry name" value="DNA methylase specificity domain"/>
    <property type="match status" value="2"/>
</dbReference>
<gene>
    <name evidence="5" type="ORF">QK289_14005</name>
</gene>
<evidence type="ECO:0000313" key="5">
    <source>
        <dbReference type="EMBL" id="MDI3236123.1"/>
    </source>
</evidence>
<keyword evidence="6" id="KW-1185">Reference proteome</keyword>
<keyword evidence="2" id="KW-0680">Restriction system</keyword>
<evidence type="ECO:0000313" key="6">
    <source>
        <dbReference type="Proteomes" id="UP001243286"/>
    </source>
</evidence>
<proteinExistence type="inferred from homology"/>